<keyword evidence="5 7" id="KW-0505">Motor protein</keyword>
<dbReference type="Proteomes" id="UP001431209">
    <property type="component" value="Unassembled WGS sequence"/>
</dbReference>
<name>A0AAW2ZDP2_9EUKA</name>
<keyword evidence="2 7" id="KW-0547">Nucleotide-binding</keyword>
<dbReference type="Gene3D" id="3.40.850.10">
    <property type="entry name" value="Kinesin motor domain"/>
    <property type="match status" value="1"/>
</dbReference>
<dbReference type="InterPro" id="IPR019821">
    <property type="entry name" value="Kinesin_motor_CS"/>
</dbReference>
<dbReference type="PRINTS" id="PR00380">
    <property type="entry name" value="KINESINHEAVY"/>
</dbReference>
<feature type="region of interest" description="Disordered" evidence="8">
    <location>
        <begin position="894"/>
        <end position="986"/>
    </location>
</feature>
<feature type="compositionally biased region" description="Polar residues" evidence="8">
    <location>
        <begin position="922"/>
        <end position="950"/>
    </location>
</feature>
<dbReference type="InterPro" id="IPR001752">
    <property type="entry name" value="Kinesin_motor_dom"/>
</dbReference>
<feature type="region of interest" description="Disordered" evidence="8">
    <location>
        <begin position="48"/>
        <end position="67"/>
    </location>
</feature>
<dbReference type="PROSITE" id="PS00411">
    <property type="entry name" value="KINESIN_MOTOR_1"/>
    <property type="match status" value="1"/>
</dbReference>
<evidence type="ECO:0000313" key="11">
    <source>
        <dbReference type="Proteomes" id="UP001431209"/>
    </source>
</evidence>
<dbReference type="InterPro" id="IPR027640">
    <property type="entry name" value="Kinesin-like_fam"/>
</dbReference>
<evidence type="ECO:0000313" key="10">
    <source>
        <dbReference type="EMBL" id="KAL0487550.1"/>
    </source>
</evidence>
<feature type="domain" description="Kinesin motor" evidence="9">
    <location>
        <begin position="70"/>
        <end position="432"/>
    </location>
</feature>
<feature type="region of interest" description="Disordered" evidence="8">
    <location>
        <begin position="1015"/>
        <end position="1034"/>
    </location>
</feature>
<evidence type="ECO:0000256" key="6">
    <source>
        <dbReference type="ARBA" id="ARBA00068376"/>
    </source>
</evidence>
<feature type="compositionally biased region" description="Low complexity" evidence="8">
    <location>
        <begin position="1016"/>
        <end position="1029"/>
    </location>
</feature>
<reference evidence="10 11" key="1">
    <citation type="submission" date="2024-03" db="EMBL/GenBank/DDBJ databases">
        <title>The Acrasis kona genome and developmental transcriptomes reveal deep origins of eukaryotic multicellular pathways.</title>
        <authorList>
            <person name="Sheikh S."/>
            <person name="Fu C.-J."/>
            <person name="Brown M.W."/>
            <person name="Baldauf S.L."/>
        </authorList>
    </citation>
    <scope>NUCLEOTIDE SEQUENCE [LARGE SCALE GENOMIC DNA]</scope>
    <source>
        <strain evidence="10 11">ATCC MYA-3509</strain>
    </source>
</reference>
<evidence type="ECO:0000256" key="4">
    <source>
        <dbReference type="ARBA" id="ARBA00023054"/>
    </source>
</evidence>
<dbReference type="Pfam" id="PF00225">
    <property type="entry name" value="Kinesin"/>
    <property type="match status" value="1"/>
</dbReference>
<keyword evidence="3 7" id="KW-0067">ATP-binding</keyword>
<feature type="compositionally biased region" description="Polar residues" evidence="8">
    <location>
        <begin position="972"/>
        <end position="986"/>
    </location>
</feature>
<evidence type="ECO:0000259" key="9">
    <source>
        <dbReference type="PROSITE" id="PS50067"/>
    </source>
</evidence>
<feature type="compositionally biased region" description="Low complexity" evidence="8">
    <location>
        <begin position="802"/>
        <end position="822"/>
    </location>
</feature>
<feature type="compositionally biased region" description="Low complexity" evidence="8">
    <location>
        <begin position="1070"/>
        <end position="1080"/>
    </location>
</feature>
<evidence type="ECO:0000256" key="7">
    <source>
        <dbReference type="PROSITE-ProRule" id="PRU00283"/>
    </source>
</evidence>
<dbReference type="GO" id="GO:0008017">
    <property type="term" value="F:microtubule binding"/>
    <property type="evidence" value="ECO:0007669"/>
    <property type="project" value="InterPro"/>
</dbReference>
<dbReference type="InterPro" id="IPR036961">
    <property type="entry name" value="Kinesin_motor_dom_sf"/>
</dbReference>
<feature type="binding site" evidence="7">
    <location>
        <begin position="168"/>
        <end position="175"/>
    </location>
    <ligand>
        <name>ATP</name>
        <dbReference type="ChEBI" id="CHEBI:30616"/>
    </ligand>
</feature>
<gene>
    <name evidence="10" type="ORF">AKO1_000322</name>
</gene>
<dbReference type="FunFam" id="3.40.850.10:FF:000056">
    <property type="entry name" value="Kinesin-like protein"/>
    <property type="match status" value="1"/>
</dbReference>
<dbReference type="PROSITE" id="PS50067">
    <property type="entry name" value="KINESIN_MOTOR_2"/>
    <property type="match status" value="1"/>
</dbReference>
<feature type="region of interest" description="Disordered" evidence="8">
    <location>
        <begin position="1"/>
        <end position="24"/>
    </location>
</feature>
<dbReference type="GO" id="GO:0005524">
    <property type="term" value="F:ATP binding"/>
    <property type="evidence" value="ECO:0007669"/>
    <property type="project" value="UniProtKB-UniRule"/>
</dbReference>
<evidence type="ECO:0000256" key="3">
    <source>
        <dbReference type="ARBA" id="ARBA00022840"/>
    </source>
</evidence>
<feature type="compositionally biased region" description="Low complexity" evidence="8">
    <location>
        <begin position="49"/>
        <end position="61"/>
    </location>
</feature>
<comment type="similarity">
    <text evidence="7">Belongs to the TRAFAC class myosin-kinesin ATPase superfamily. Kinesin family.</text>
</comment>
<keyword evidence="4" id="KW-0175">Coiled coil</keyword>
<protein>
    <recommendedName>
        <fullName evidence="6">Kinesin-like protein KIN-8B</fullName>
    </recommendedName>
</protein>
<sequence length="1103" mass="123237">MNRPRPHTTISPTRPEHKLKNATSAPLITGQINPDLAAYLKKNLRSSNENENITTNEPVEPSASTDAEDNILVTIRVRPESVKEKELTGRRGPLVRIVDRNVITFDPSDYETPNERRALGVRRGKDLKFAFDRIFDETCTQMEVYQNTSKKLLDGVLDGYNATVFAYGATGAGKTYTMMGADSSGPGLLPLTVIDLFNKINENNNKQYKVIVSFLEVYNETIRDLLVDPPLDLNAEDAVLADKKNKRNRDKEQSLEIREDKLKGVIVSGLSSHVCNNADEVLALIKRGSSHRTQYGTAANSESSRSHAVFQIMVEQCERTANVMMDVKMGKLSLIDLAGSERASVTMNRGARLVEGANINKSLLALANCINALGKNKGKGYVPYRNSKLTRLLKDSLGGNCRTVMIANISPNSLCYEDSYNTLKYANRAKDIKTTIKKNVHNVNYHISKYLKIIDDLRKEVGELKNVISVKDARLKEQVDDFSQNYTFQKSTLNDLRDRITELHSSEMVHRRTLVNIEENERQNALRLVYIGSQISRWELENHDQPPPLRIHTLRQDSDSLVSASREYHIQKEQEQSNTTHYVQLSKSVIDTIPKRLHSDEMRTFMEVLIKCHHQEVLNLDLERMVSHHRARGQRNQQVIEELQYGMTRMGQIVKMLSDRLGQLGHLDSMVNEEVLIAQRLCEMSKNVVEQDQAITMQQSIHLNVPVHVEEALRTPKNILPEAKCKSHARNKSLVLTSAGGTVSLQIPNFKPVVPPIPLHKVQSAPVVVFEQESNYESPPSTPPKKYIKHGPSTNHDDVMDISPNNSPSSPKTTSHSTSITSFAQPRNNKKQVNLHEKFEELSSEWQSASSNQRTTNTNTTTSAPTIQPINSSTISNNNLTHASTTFLREQINAMRPPPNRPSKKQQSSSGKRTPRDGQVTPRGNNNSSAMDTTPRSNHNTSMDNIIMKNTDTSSDSIRTSSRREKKVGFNLASTTPGTNPVSSSMPTNGTVPSYMQNTASAQQRVNNTIRREVIPSPSTSSMSSRPTRLGSGSYDPVQINIPFNLEAWKNKENTSLTSTPIFSGFFGPAASPRSVVAPPRKQPTTPRGTVISMKPTIVHPSK</sequence>
<proteinExistence type="inferred from homology"/>
<dbReference type="AlphaFoldDB" id="A0AAW2ZDP2"/>
<evidence type="ECO:0000256" key="1">
    <source>
        <dbReference type="ARBA" id="ARBA00022701"/>
    </source>
</evidence>
<comment type="caution">
    <text evidence="10">The sequence shown here is derived from an EMBL/GenBank/DDBJ whole genome shotgun (WGS) entry which is preliminary data.</text>
</comment>
<dbReference type="PANTHER" id="PTHR47968:SF65">
    <property type="entry name" value="KINESIN MOTOR DOMAIN-CONTAINING PROTEIN"/>
    <property type="match status" value="1"/>
</dbReference>
<dbReference type="GO" id="GO:0005874">
    <property type="term" value="C:microtubule"/>
    <property type="evidence" value="ECO:0007669"/>
    <property type="project" value="UniProtKB-KW"/>
</dbReference>
<dbReference type="GO" id="GO:0003777">
    <property type="term" value="F:microtubule motor activity"/>
    <property type="evidence" value="ECO:0007669"/>
    <property type="project" value="InterPro"/>
</dbReference>
<feature type="compositionally biased region" description="Low complexity" evidence="8">
    <location>
        <begin position="855"/>
        <end position="879"/>
    </location>
</feature>
<evidence type="ECO:0000256" key="2">
    <source>
        <dbReference type="ARBA" id="ARBA00022741"/>
    </source>
</evidence>
<organism evidence="10 11">
    <name type="scientific">Acrasis kona</name>
    <dbReference type="NCBI Taxonomy" id="1008807"/>
    <lineage>
        <taxon>Eukaryota</taxon>
        <taxon>Discoba</taxon>
        <taxon>Heterolobosea</taxon>
        <taxon>Tetramitia</taxon>
        <taxon>Eutetramitia</taxon>
        <taxon>Acrasidae</taxon>
        <taxon>Acrasis</taxon>
    </lineage>
</organism>
<feature type="compositionally biased region" description="Low complexity" evidence="8">
    <location>
        <begin position="951"/>
        <end position="960"/>
    </location>
</feature>
<evidence type="ECO:0000256" key="8">
    <source>
        <dbReference type="SAM" id="MobiDB-lite"/>
    </source>
</evidence>
<keyword evidence="11" id="KW-1185">Reference proteome</keyword>
<dbReference type="SMART" id="SM00129">
    <property type="entry name" value="KISc"/>
    <property type="match status" value="1"/>
</dbReference>
<feature type="region of interest" description="Disordered" evidence="8">
    <location>
        <begin position="1070"/>
        <end position="1103"/>
    </location>
</feature>
<keyword evidence="1" id="KW-0493">Microtubule</keyword>
<dbReference type="InterPro" id="IPR027417">
    <property type="entry name" value="P-loop_NTPase"/>
</dbReference>
<accession>A0AAW2ZDP2</accession>
<dbReference type="SUPFAM" id="SSF52540">
    <property type="entry name" value="P-loop containing nucleoside triphosphate hydrolases"/>
    <property type="match status" value="1"/>
</dbReference>
<feature type="region of interest" description="Disordered" evidence="8">
    <location>
        <begin position="773"/>
        <end position="879"/>
    </location>
</feature>
<dbReference type="EMBL" id="JAOPGA020001349">
    <property type="protein sequence ID" value="KAL0487550.1"/>
    <property type="molecule type" value="Genomic_DNA"/>
</dbReference>
<evidence type="ECO:0000256" key="5">
    <source>
        <dbReference type="ARBA" id="ARBA00023175"/>
    </source>
</evidence>
<dbReference type="GO" id="GO:0007018">
    <property type="term" value="P:microtubule-based movement"/>
    <property type="evidence" value="ECO:0007669"/>
    <property type="project" value="InterPro"/>
</dbReference>
<dbReference type="PANTHER" id="PTHR47968">
    <property type="entry name" value="CENTROMERE PROTEIN E"/>
    <property type="match status" value="1"/>
</dbReference>
<feature type="compositionally biased region" description="Polar residues" evidence="8">
    <location>
        <begin position="844"/>
        <end position="854"/>
    </location>
</feature>